<dbReference type="InterPro" id="IPR010998">
    <property type="entry name" value="Integrase_recombinase_N"/>
</dbReference>
<dbReference type="KEGG" id="xla:121397561"/>
<dbReference type="Gene3D" id="1.10.443.10">
    <property type="entry name" value="Intergrase catalytic core"/>
    <property type="match status" value="1"/>
</dbReference>
<evidence type="ECO:0000256" key="3">
    <source>
        <dbReference type="SAM" id="MobiDB-lite"/>
    </source>
</evidence>
<gene>
    <name evidence="6" type="primary">LOC121397561</name>
</gene>
<dbReference type="Proteomes" id="UP000186698">
    <property type="component" value="Chromosome 8S"/>
</dbReference>
<reference evidence="6" key="1">
    <citation type="submission" date="2025-08" db="UniProtKB">
        <authorList>
            <consortium name="RefSeq"/>
        </authorList>
    </citation>
    <scope>IDENTIFICATION</scope>
    <source>
        <strain evidence="6">J_2021</strain>
        <tissue evidence="6">Erythrocytes</tissue>
    </source>
</reference>
<dbReference type="InterPro" id="IPR002104">
    <property type="entry name" value="Integrase_catalytic"/>
</dbReference>
<protein>
    <submittedName>
        <fullName evidence="6">Uncharacterized protein LOC121397561 isoform X1</fullName>
    </submittedName>
</protein>
<feature type="domain" description="Tyr recombinase" evidence="4">
    <location>
        <begin position="292"/>
        <end position="487"/>
    </location>
</feature>
<proteinExistence type="predicted"/>
<dbReference type="GeneID" id="121397561"/>
<dbReference type="InterPro" id="IPR052925">
    <property type="entry name" value="Phage_Integrase-like_Recomb"/>
</dbReference>
<sequence>MPIEGEGAGNRSRAPTKENGGWRQNPPQTNLGPGTQDLSQGGEGTPGPGEQVVTRIFKPQDTGASHSGLGSMTNGKMMTLAILSRNTITRMIVSFFPASSHGHRQRRPVKGMWQEDIGYGNNRVPSFYFRNREEEESWIQWRKEREQKGEEEAGPSRRQEGRERASSSTEGQSSQNGDRTKVPTRKTTMARDPLLEELCERAVSEKTLSSYKRAWKRWQIFCRSGKSNQGTKDLVSFLMVLYREGKSRAGASNPLAAISHFSIVKGRADITHDPLVRKIMKGWARVEGPRVDKREPIIECRLKMILNSLEEVCSDQFECILFRAAFALAFRGAFRISELVPPSKKVTDKGLMYSQVLLQDRKLLVYISRSKTDQLGKGRWFSIQKTSRITCPVKALQDYIGMRPAGGHLLLIHRDLSPMSAFQFRQVLKKAVIANGWDPKKFGSHSFRIGAATEAAMRGETEDRIKGIGRWKSKAYKKYIRPINVTQ</sequence>
<evidence type="ECO:0000313" key="6">
    <source>
        <dbReference type="RefSeq" id="XP_041430374.1"/>
    </source>
</evidence>
<feature type="compositionally biased region" description="Basic and acidic residues" evidence="3">
    <location>
        <begin position="145"/>
        <end position="165"/>
    </location>
</feature>
<feature type="region of interest" description="Disordered" evidence="3">
    <location>
        <begin position="145"/>
        <end position="189"/>
    </location>
</feature>
<evidence type="ECO:0000256" key="2">
    <source>
        <dbReference type="ARBA" id="ARBA00023172"/>
    </source>
</evidence>
<feature type="compositionally biased region" description="Polar residues" evidence="3">
    <location>
        <begin position="166"/>
        <end position="177"/>
    </location>
</feature>
<keyword evidence="2" id="KW-0233">DNA recombination</keyword>
<evidence type="ECO:0000259" key="4">
    <source>
        <dbReference type="PROSITE" id="PS51898"/>
    </source>
</evidence>
<name>A0A8J1LMJ9_XENLA</name>
<dbReference type="PANTHER" id="PTHR34605">
    <property type="entry name" value="PHAGE_INTEGRASE DOMAIN-CONTAINING PROTEIN"/>
    <property type="match status" value="1"/>
</dbReference>
<dbReference type="SUPFAM" id="SSF47823">
    <property type="entry name" value="lambda integrase-like, N-terminal domain"/>
    <property type="match status" value="1"/>
</dbReference>
<dbReference type="PANTHER" id="PTHR34605:SF7">
    <property type="match status" value="1"/>
</dbReference>
<dbReference type="RefSeq" id="XP_041430374.1">
    <property type="nucleotide sequence ID" value="XM_041574440.1"/>
</dbReference>
<dbReference type="GO" id="GO:0006310">
    <property type="term" value="P:DNA recombination"/>
    <property type="evidence" value="ECO:0007669"/>
    <property type="project" value="UniProtKB-KW"/>
</dbReference>
<feature type="compositionally biased region" description="Polar residues" evidence="3">
    <location>
        <begin position="25"/>
        <end position="39"/>
    </location>
</feature>
<dbReference type="GO" id="GO:0015074">
    <property type="term" value="P:DNA integration"/>
    <property type="evidence" value="ECO:0007669"/>
    <property type="project" value="InterPro"/>
</dbReference>
<keyword evidence="5" id="KW-1185">Reference proteome</keyword>
<dbReference type="SUPFAM" id="SSF56349">
    <property type="entry name" value="DNA breaking-rejoining enzymes"/>
    <property type="match status" value="1"/>
</dbReference>
<evidence type="ECO:0000256" key="1">
    <source>
        <dbReference type="ARBA" id="ARBA00023125"/>
    </source>
</evidence>
<dbReference type="Gene3D" id="1.10.150.130">
    <property type="match status" value="1"/>
</dbReference>
<dbReference type="AlphaFoldDB" id="A0A8J1LMJ9"/>
<dbReference type="InterPro" id="IPR011010">
    <property type="entry name" value="DNA_brk_join_enz"/>
</dbReference>
<dbReference type="OrthoDB" id="9048622at2759"/>
<organism evidence="5 6">
    <name type="scientific">Xenopus laevis</name>
    <name type="common">African clawed frog</name>
    <dbReference type="NCBI Taxonomy" id="8355"/>
    <lineage>
        <taxon>Eukaryota</taxon>
        <taxon>Metazoa</taxon>
        <taxon>Chordata</taxon>
        <taxon>Craniata</taxon>
        <taxon>Vertebrata</taxon>
        <taxon>Euteleostomi</taxon>
        <taxon>Amphibia</taxon>
        <taxon>Batrachia</taxon>
        <taxon>Anura</taxon>
        <taxon>Pipoidea</taxon>
        <taxon>Pipidae</taxon>
        <taxon>Xenopodinae</taxon>
        <taxon>Xenopus</taxon>
        <taxon>Xenopus</taxon>
    </lineage>
</organism>
<dbReference type="InterPro" id="IPR013762">
    <property type="entry name" value="Integrase-like_cat_sf"/>
</dbReference>
<dbReference type="GO" id="GO:0003677">
    <property type="term" value="F:DNA binding"/>
    <property type="evidence" value="ECO:0007669"/>
    <property type="project" value="UniProtKB-KW"/>
</dbReference>
<dbReference type="PROSITE" id="PS51898">
    <property type="entry name" value="TYR_RECOMBINASE"/>
    <property type="match status" value="1"/>
</dbReference>
<keyword evidence="1" id="KW-0238">DNA-binding</keyword>
<accession>A0A8J1LMJ9</accession>
<evidence type="ECO:0000313" key="5">
    <source>
        <dbReference type="Proteomes" id="UP000186698"/>
    </source>
</evidence>
<feature type="region of interest" description="Disordered" evidence="3">
    <location>
        <begin position="1"/>
        <end position="51"/>
    </location>
</feature>